<feature type="compositionally biased region" description="Polar residues" evidence="1">
    <location>
        <begin position="60"/>
        <end position="74"/>
    </location>
</feature>
<evidence type="ECO:0000256" key="1">
    <source>
        <dbReference type="SAM" id="MobiDB-lite"/>
    </source>
</evidence>
<feature type="transmembrane region" description="Helical" evidence="2">
    <location>
        <begin position="14"/>
        <end position="35"/>
    </location>
</feature>
<keyword evidence="2" id="KW-0812">Transmembrane</keyword>
<dbReference type="Proteomes" id="UP000186922">
    <property type="component" value="Unassembled WGS sequence"/>
</dbReference>
<accession>A0A1D1UJT1</accession>
<keyword evidence="4" id="KW-1185">Reference proteome</keyword>
<evidence type="ECO:0000256" key="2">
    <source>
        <dbReference type="SAM" id="Phobius"/>
    </source>
</evidence>
<keyword evidence="2" id="KW-1133">Transmembrane helix</keyword>
<protein>
    <submittedName>
        <fullName evidence="3">Uncharacterized protein</fullName>
    </submittedName>
</protein>
<dbReference type="EMBL" id="BDGG01000001">
    <property type="protein sequence ID" value="GAU87872.1"/>
    <property type="molecule type" value="Genomic_DNA"/>
</dbReference>
<name>A0A1D1UJT1_RAMVA</name>
<reference evidence="3 4" key="1">
    <citation type="journal article" date="2016" name="Nat. Commun.">
        <title>Extremotolerant tardigrade genome and improved radiotolerance of human cultured cells by tardigrade-unique protein.</title>
        <authorList>
            <person name="Hashimoto T."/>
            <person name="Horikawa D.D."/>
            <person name="Saito Y."/>
            <person name="Kuwahara H."/>
            <person name="Kozuka-Hata H."/>
            <person name="Shin-I T."/>
            <person name="Minakuchi Y."/>
            <person name="Ohishi K."/>
            <person name="Motoyama A."/>
            <person name="Aizu T."/>
            <person name="Enomoto A."/>
            <person name="Kondo K."/>
            <person name="Tanaka S."/>
            <person name="Hara Y."/>
            <person name="Koshikawa S."/>
            <person name="Sagara H."/>
            <person name="Miura T."/>
            <person name="Yokobori S."/>
            <person name="Miyagawa K."/>
            <person name="Suzuki Y."/>
            <person name="Kubo T."/>
            <person name="Oyama M."/>
            <person name="Kohara Y."/>
            <person name="Fujiyama A."/>
            <person name="Arakawa K."/>
            <person name="Katayama T."/>
            <person name="Toyoda A."/>
            <person name="Kunieda T."/>
        </authorList>
    </citation>
    <scope>NUCLEOTIDE SEQUENCE [LARGE SCALE GENOMIC DNA]</scope>
    <source>
        <strain evidence="3 4">YOKOZUNA-1</strain>
    </source>
</reference>
<keyword evidence="2" id="KW-0472">Membrane</keyword>
<feature type="region of interest" description="Disordered" evidence="1">
    <location>
        <begin position="44"/>
        <end position="74"/>
    </location>
</feature>
<gene>
    <name evidence="3" type="primary">RvY_00662-1</name>
    <name evidence="3" type="synonym">RvY_00662.1</name>
    <name evidence="3" type="ORF">RvY_00662</name>
</gene>
<comment type="caution">
    <text evidence="3">The sequence shown here is derived from an EMBL/GenBank/DDBJ whole genome shotgun (WGS) entry which is preliminary data.</text>
</comment>
<evidence type="ECO:0000313" key="4">
    <source>
        <dbReference type="Proteomes" id="UP000186922"/>
    </source>
</evidence>
<evidence type="ECO:0000313" key="3">
    <source>
        <dbReference type="EMBL" id="GAU87872.1"/>
    </source>
</evidence>
<dbReference type="AlphaFoldDB" id="A0A1D1UJT1"/>
<sequence>MAEFFLWRFIIKSFSLQLMSLVFVITVCAAFELVCRRPLERRQMRGTGSMRRRSGLAFSSRANSTREGARSSVGTVYTTDAEAQAHAIACHKDLEAEEKPHRAPIMF</sequence>
<organism evidence="3 4">
    <name type="scientific">Ramazzottius varieornatus</name>
    <name type="common">Water bear</name>
    <name type="synonym">Tardigrade</name>
    <dbReference type="NCBI Taxonomy" id="947166"/>
    <lineage>
        <taxon>Eukaryota</taxon>
        <taxon>Metazoa</taxon>
        <taxon>Ecdysozoa</taxon>
        <taxon>Tardigrada</taxon>
        <taxon>Eutardigrada</taxon>
        <taxon>Parachela</taxon>
        <taxon>Hypsibioidea</taxon>
        <taxon>Ramazzottiidae</taxon>
        <taxon>Ramazzottius</taxon>
    </lineage>
</organism>
<proteinExistence type="predicted"/>